<sequence length="466" mass="50948">MAAKKRGEKPTWQQIVIDLGIQEHLDIMAANDLRVDAQHIDDPEYPSVQIVTGVLFRTLVNREVAFLVLASRYAEDINGVYEGRRGDPLLDFPLEVVAAWSRSDGTQAVFIDEENRTLVEMATPLAVYNGDGCTIPEHPIDSVVFWKYRNGRRTMGLALPYDLDKAEAEGWFLRAAALVGIRTTVQLYPALSRLRNRAGRVEPQGIHLSGLRIVSPFPAIGGWGQPVEALLTQRGRVLIAVPMPSVGTVEAADAIEEVAAQSTELEISDGVEIGPEEVRMGRGDIRSIWDVLANAHATRGMEFEPITRDSSHAHIRAAHRAVASAIHPDRLQGRLGKIPNLPKEVVNNAIKQAALQWAPLDEAFRKALAMRDGELELVKMSLDSLDLDGDALAAARKAREGTDELGKLVASALGVSSFDWFNENHVGLRQRAIDILRARAKAAAKVTEPDDETSADSLPDEAPATT</sequence>
<evidence type="ECO:0000313" key="3">
    <source>
        <dbReference type="Proteomes" id="UP000176501"/>
    </source>
</evidence>
<evidence type="ECO:0000313" key="2">
    <source>
        <dbReference type="EMBL" id="OGL98169.1"/>
    </source>
</evidence>
<reference evidence="2 3" key="1">
    <citation type="journal article" date="2016" name="Nat. Commun.">
        <title>Thousands of microbial genomes shed light on interconnected biogeochemical processes in an aquifer system.</title>
        <authorList>
            <person name="Anantharaman K."/>
            <person name="Brown C.T."/>
            <person name="Hug L.A."/>
            <person name="Sharon I."/>
            <person name="Castelle C.J."/>
            <person name="Probst A.J."/>
            <person name="Thomas B.C."/>
            <person name="Singh A."/>
            <person name="Wilkins M.J."/>
            <person name="Karaoz U."/>
            <person name="Brodie E.L."/>
            <person name="Williams K.H."/>
            <person name="Hubbard S.S."/>
            <person name="Banfield J.F."/>
        </authorList>
    </citation>
    <scope>NUCLEOTIDE SEQUENCE [LARGE SCALE GENOMIC DNA]</scope>
</reference>
<dbReference type="Proteomes" id="UP000176501">
    <property type="component" value="Unassembled WGS sequence"/>
</dbReference>
<comment type="caution">
    <text evidence="2">The sequence shown here is derived from an EMBL/GenBank/DDBJ whole genome shotgun (WGS) entry which is preliminary data.</text>
</comment>
<proteinExistence type="predicted"/>
<accession>A0A1F7W5X7</accession>
<feature type="region of interest" description="Disordered" evidence="1">
    <location>
        <begin position="444"/>
        <end position="466"/>
    </location>
</feature>
<evidence type="ECO:0000256" key="1">
    <source>
        <dbReference type="SAM" id="MobiDB-lite"/>
    </source>
</evidence>
<dbReference type="AlphaFoldDB" id="A0A1F7W5X7"/>
<name>A0A1F7W5X7_9BACT</name>
<gene>
    <name evidence="2" type="ORF">A2304_03595</name>
</gene>
<organism evidence="2 3">
    <name type="scientific">Candidatus Uhrbacteria bacterium RIFOXYB2_FULL_57_15</name>
    <dbReference type="NCBI Taxonomy" id="1802422"/>
    <lineage>
        <taxon>Bacteria</taxon>
        <taxon>Candidatus Uhriibacteriota</taxon>
    </lineage>
</organism>
<protein>
    <submittedName>
        <fullName evidence="2">Uncharacterized protein</fullName>
    </submittedName>
</protein>
<dbReference type="EMBL" id="MGFE01000022">
    <property type="protein sequence ID" value="OGL98169.1"/>
    <property type="molecule type" value="Genomic_DNA"/>
</dbReference>